<dbReference type="EMBL" id="NBNE01005476">
    <property type="protein sequence ID" value="OWZ03509.1"/>
    <property type="molecule type" value="Genomic_DNA"/>
</dbReference>
<gene>
    <name evidence="1" type="ORF">PHMEG_00024750</name>
</gene>
<sequence length="103" mass="11351">MVGLSASALAPETLRAGEQIEYYSRDFVAGDPRGLRSARVLQVDGARDAGFPVYVDTGELLPRNRMMRRITDRDGSISGTKWSKLRTIHLVLGTFNVPSKSAR</sequence>
<proteinExistence type="predicted"/>
<dbReference type="Proteomes" id="UP000198211">
    <property type="component" value="Unassembled WGS sequence"/>
</dbReference>
<evidence type="ECO:0000313" key="2">
    <source>
        <dbReference type="Proteomes" id="UP000198211"/>
    </source>
</evidence>
<accession>A0A225VF00</accession>
<dbReference type="AlphaFoldDB" id="A0A225VF00"/>
<reference evidence="2" key="1">
    <citation type="submission" date="2017-03" db="EMBL/GenBank/DDBJ databases">
        <title>Phytopthora megakarya and P. palmivora, two closely related causual agents of cacao black pod achieved similar genome size and gene model numbers by different mechanisms.</title>
        <authorList>
            <person name="Ali S."/>
            <person name="Shao J."/>
            <person name="Larry D.J."/>
            <person name="Kronmiller B."/>
            <person name="Shen D."/>
            <person name="Strem M.D."/>
            <person name="Melnick R.L."/>
            <person name="Guiltinan M.J."/>
            <person name="Tyler B.M."/>
            <person name="Meinhardt L.W."/>
            <person name="Bailey B.A."/>
        </authorList>
    </citation>
    <scope>NUCLEOTIDE SEQUENCE [LARGE SCALE GENOMIC DNA]</scope>
    <source>
        <strain evidence="2">zdho120</strain>
    </source>
</reference>
<dbReference type="STRING" id="4795.A0A225VF00"/>
<keyword evidence="2" id="KW-1185">Reference proteome</keyword>
<evidence type="ECO:0000313" key="1">
    <source>
        <dbReference type="EMBL" id="OWZ03509.1"/>
    </source>
</evidence>
<protein>
    <submittedName>
        <fullName evidence="1">Uncharacterized protein</fullName>
    </submittedName>
</protein>
<dbReference type="OrthoDB" id="79647at2759"/>
<name>A0A225VF00_9STRA</name>
<organism evidence="1 2">
    <name type="scientific">Phytophthora megakarya</name>
    <dbReference type="NCBI Taxonomy" id="4795"/>
    <lineage>
        <taxon>Eukaryota</taxon>
        <taxon>Sar</taxon>
        <taxon>Stramenopiles</taxon>
        <taxon>Oomycota</taxon>
        <taxon>Peronosporomycetes</taxon>
        <taxon>Peronosporales</taxon>
        <taxon>Peronosporaceae</taxon>
        <taxon>Phytophthora</taxon>
    </lineage>
</organism>
<comment type="caution">
    <text evidence="1">The sequence shown here is derived from an EMBL/GenBank/DDBJ whole genome shotgun (WGS) entry which is preliminary data.</text>
</comment>